<evidence type="ECO:0000313" key="2">
    <source>
        <dbReference type="EMBL" id="CAG6527404.1"/>
    </source>
</evidence>
<dbReference type="EMBL" id="HBUE01195487">
    <property type="protein sequence ID" value="CAG6527404.1"/>
    <property type="molecule type" value="Transcribed_RNA"/>
</dbReference>
<dbReference type="EMBL" id="HBUE01018988">
    <property type="protein sequence ID" value="CAG6451697.1"/>
    <property type="molecule type" value="Transcribed_RNA"/>
</dbReference>
<accession>A0A8D8H3A4</accession>
<evidence type="ECO:0000256" key="1">
    <source>
        <dbReference type="SAM" id="MobiDB-lite"/>
    </source>
</evidence>
<organism evidence="2">
    <name type="scientific">Culex pipiens</name>
    <name type="common">House mosquito</name>
    <dbReference type="NCBI Taxonomy" id="7175"/>
    <lineage>
        <taxon>Eukaryota</taxon>
        <taxon>Metazoa</taxon>
        <taxon>Ecdysozoa</taxon>
        <taxon>Arthropoda</taxon>
        <taxon>Hexapoda</taxon>
        <taxon>Insecta</taxon>
        <taxon>Pterygota</taxon>
        <taxon>Neoptera</taxon>
        <taxon>Endopterygota</taxon>
        <taxon>Diptera</taxon>
        <taxon>Nematocera</taxon>
        <taxon>Culicoidea</taxon>
        <taxon>Culicidae</taxon>
        <taxon>Culicinae</taxon>
        <taxon>Culicini</taxon>
        <taxon>Culex</taxon>
        <taxon>Culex</taxon>
    </lineage>
</organism>
<dbReference type="EMBL" id="HBUE01195494">
    <property type="protein sequence ID" value="CAG6527409.1"/>
    <property type="molecule type" value="Transcribed_RNA"/>
</dbReference>
<dbReference type="EMBL" id="HBUE01301485">
    <property type="protein sequence ID" value="CAG6579131.1"/>
    <property type="molecule type" value="Transcribed_RNA"/>
</dbReference>
<dbReference type="EMBL" id="HBUE01301478">
    <property type="protein sequence ID" value="CAG6579126.1"/>
    <property type="molecule type" value="Transcribed_RNA"/>
</dbReference>
<feature type="region of interest" description="Disordered" evidence="1">
    <location>
        <begin position="83"/>
        <end position="105"/>
    </location>
</feature>
<dbReference type="AlphaFoldDB" id="A0A8D8H3A4"/>
<sequence length="105" mass="12401">MLVGTAFVAVLETRTECNHHRVFLSICQESNHDSSEFTVISGDESIFVKIEMNDRSRRLLTSQFFESWSRLVLFWISSESHTWRRSLHQQRSGRNGESFPRRHFP</sequence>
<proteinExistence type="predicted"/>
<name>A0A8D8H3A4_CULPI</name>
<reference evidence="2" key="1">
    <citation type="submission" date="2021-05" db="EMBL/GenBank/DDBJ databases">
        <authorList>
            <person name="Alioto T."/>
            <person name="Alioto T."/>
            <person name="Gomez Garrido J."/>
        </authorList>
    </citation>
    <scope>NUCLEOTIDE SEQUENCE</scope>
</reference>
<protein>
    <submittedName>
        <fullName evidence="2">(northern house mosquito) hypothetical protein</fullName>
    </submittedName>
</protein>